<keyword evidence="4" id="KW-1185">Reference proteome</keyword>
<dbReference type="InterPro" id="IPR018713">
    <property type="entry name" value="MPAB/Lcp_cat_dom"/>
</dbReference>
<dbReference type="InParanoid" id="A0A7R8UL89"/>
<keyword evidence="1" id="KW-0812">Transmembrane</keyword>
<keyword evidence="1" id="KW-1133">Transmembrane helix</keyword>
<dbReference type="OrthoDB" id="6361347at2759"/>
<dbReference type="EMBL" id="LR899010">
    <property type="protein sequence ID" value="CAD7082750.1"/>
    <property type="molecule type" value="Genomic_DNA"/>
</dbReference>
<feature type="transmembrane region" description="Helical" evidence="1">
    <location>
        <begin position="49"/>
        <end position="69"/>
    </location>
</feature>
<dbReference type="Pfam" id="PF09995">
    <property type="entry name" value="MPAB_Lcp_cat"/>
    <property type="match status" value="1"/>
</dbReference>
<evidence type="ECO:0000259" key="2">
    <source>
        <dbReference type="Pfam" id="PF09995"/>
    </source>
</evidence>
<gene>
    <name evidence="3" type="ORF">HERILL_LOCUS5761</name>
</gene>
<feature type="transmembrane region" description="Helical" evidence="1">
    <location>
        <begin position="282"/>
        <end position="300"/>
    </location>
</feature>
<evidence type="ECO:0000313" key="4">
    <source>
        <dbReference type="Proteomes" id="UP000594454"/>
    </source>
</evidence>
<name>A0A7R8UL89_HERIL</name>
<accession>A0A7R8UL89</accession>
<evidence type="ECO:0000256" key="1">
    <source>
        <dbReference type="SAM" id="Phobius"/>
    </source>
</evidence>
<reference evidence="3 4" key="1">
    <citation type="submission" date="2020-11" db="EMBL/GenBank/DDBJ databases">
        <authorList>
            <person name="Wallbank WR R."/>
            <person name="Pardo Diaz C."/>
            <person name="Kozak K."/>
            <person name="Martin S."/>
            <person name="Jiggins C."/>
            <person name="Moest M."/>
            <person name="Warren A I."/>
            <person name="Generalovic N T."/>
            <person name="Byers J.R.P. K."/>
            <person name="Montejo-Kovacevich G."/>
            <person name="Yen C E."/>
        </authorList>
    </citation>
    <scope>NUCLEOTIDE SEQUENCE [LARGE SCALE GENOMIC DNA]</scope>
</reference>
<dbReference type="Proteomes" id="UP000594454">
    <property type="component" value="Chromosome 2"/>
</dbReference>
<evidence type="ECO:0000313" key="3">
    <source>
        <dbReference type="EMBL" id="CAD7082750.1"/>
    </source>
</evidence>
<dbReference type="AlphaFoldDB" id="A0A7R8UL89"/>
<proteinExistence type="predicted"/>
<dbReference type="GO" id="GO:0016491">
    <property type="term" value="F:oxidoreductase activity"/>
    <property type="evidence" value="ECO:0007669"/>
    <property type="project" value="InterPro"/>
</dbReference>
<feature type="domain" description="ER-bound oxygenase mpaB/mpaB'/Rubber oxygenase catalytic" evidence="2">
    <location>
        <begin position="49"/>
        <end position="187"/>
    </location>
</feature>
<protein>
    <recommendedName>
        <fullName evidence="2">ER-bound oxygenase mpaB/mpaB'/Rubber oxygenase catalytic domain-containing protein</fullName>
    </recommendedName>
</protein>
<dbReference type="PANTHER" id="PTHR37159">
    <property type="entry name" value="GH11867P"/>
    <property type="match status" value="1"/>
</dbReference>
<feature type="transmembrane region" description="Helical" evidence="1">
    <location>
        <begin position="306"/>
        <end position="327"/>
    </location>
</feature>
<organism evidence="3 4">
    <name type="scientific">Hermetia illucens</name>
    <name type="common">Black soldier fly</name>
    <dbReference type="NCBI Taxonomy" id="343691"/>
    <lineage>
        <taxon>Eukaryota</taxon>
        <taxon>Metazoa</taxon>
        <taxon>Ecdysozoa</taxon>
        <taxon>Arthropoda</taxon>
        <taxon>Hexapoda</taxon>
        <taxon>Insecta</taxon>
        <taxon>Pterygota</taxon>
        <taxon>Neoptera</taxon>
        <taxon>Endopterygota</taxon>
        <taxon>Diptera</taxon>
        <taxon>Brachycera</taxon>
        <taxon>Stratiomyomorpha</taxon>
        <taxon>Stratiomyidae</taxon>
        <taxon>Hermetiinae</taxon>
        <taxon>Hermetia</taxon>
    </lineage>
</organism>
<keyword evidence="1" id="KW-0472">Membrane</keyword>
<sequence length="344" mass="40535">MSDERAFLDYLLINGKNESISSRKEDLQLPVWYNEKLFKKGQEYYKRNLFAMFMGMLCGLIMVLAVPSIRRVLICTNKSSTPRTAYRRYIKTIFHILEWHENDLKANSRAWKSICMVNKVHGAASRLSQSSKCGMITQKDMVLTQFGFMGLITLKSKLLGISTNDEFLQSTVHFWRVIGFLMGIEDQYNICTDSWETTKPRLEIVLHEIYKPFLTTNDSEFLALTDALIDGLWSFNPFLTSGAFLYFTKRLAECDGYEYLKSDYPCPEVAEKSDKLYKTLSWYNRFVLCFLIIIHQYLYIHTIGRLYYNSQIVLSRFLIYYFPFLAYHRFGWKGSYVRIFKKDH</sequence>
<dbReference type="PANTHER" id="PTHR37159:SF1">
    <property type="entry name" value="GH11867P"/>
    <property type="match status" value="1"/>
</dbReference>